<organism evidence="9 10">
    <name type="scientific">Streptosporangium subroseum</name>
    <dbReference type="NCBI Taxonomy" id="106412"/>
    <lineage>
        <taxon>Bacteria</taxon>
        <taxon>Bacillati</taxon>
        <taxon>Actinomycetota</taxon>
        <taxon>Actinomycetes</taxon>
        <taxon>Streptosporangiales</taxon>
        <taxon>Streptosporangiaceae</taxon>
        <taxon>Streptosporangium</taxon>
    </lineage>
</organism>
<feature type="transmembrane region" description="Helical" evidence="7">
    <location>
        <begin position="279"/>
        <end position="296"/>
    </location>
</feature>
<feature type="transmembrane region" description="Helical" evidence="7">
    <location>
        <begin position="368"/>
        <end position="386"/>
    </location>
</feature>
<dbReference type="AlphaFoldDB" id="A0A239NMY5"/>
<evidence type="ECO:0000256" key="4">
    <source>
        <dbReference type="ARBA" id="ARBA00022989"/>
    </source>
</evidence>
<evidence type="ECO:0000259" key="8">
    <source>
        <dbReference type="PROSITE" id="PS50850"/>
    </source>
</evidence>
<dbReference type="SUPFAM" id="SSF103473">
    <property type="entry name" value="MFS general substrate transporter"/>
    <property type="match status" value="1"/>
</dbReference>
<dbReference type="PROSITE" id="PS50850">
    <property type="entry name" value="MFS"/>
    <property type="match status" value="1"/>
</dbReference>
<evidence type="ECO:0000256" key="1">
    <source>
        <dbReference type="ARBA" id="ARBA00004651"/>
    </source>
</evidence>
<name>A0A239NMY5_9ACTN</name>
<evidence type="ECO:0000313" key="9">
    <source>
        <dbReference type="EMBL" id="SNT55992.1"/>
    </source>
</evidence>
<keyword evidence="2" id="KW-1003">Cell membrane</keyword>
<dbReference type="Pfam" id="PF07690">
    <property type="entry name" value="MFS_1"/>
    <property type="match status" value="1"/>
</dbReference>
<feature type="transmembrane region" description="Helical" evidence="7">
    <location>
        <begin position="12"/>
        <end position="35"/>
    </location>
</feature>
<dbReference type="GO" id="GO:0022857">
    <property type="term" value="F:transmembrane transporter activity"/>
    <property type="evidence" value="ECO:0007669"/>
    <property type="project" value="InterPro"/>
</dbReference>
<protein>
    <submittedName>
        <fullName evidence="9">Transmembrane secretion effector</fullName>
    </submittedName>
</protein>
<feature type="domain" description="Major facilitator superfamily (MFS) profile" evidence="8">
    <location>
        <begin position="1"/>
        <end position="188"/>
    </location>
</feature>
<feature type="transmembrane region" description="Helical" evidence="7">
    <location>
        <begin position="250"/>
        <end position="272"/>
    </location>
</feature>
<keyword evidence="5 7" id="KW-0472">Membrane</keyword>
<evidence type="ECO:0000256" key="7">
    <source>
        <dbReference type="SAM" id="Phobius"/>
    </source>
</evidence>
<evidence type="ECO:0000256" key="3">
    <source>
        <dbReference type="ARBA" id="ARBA00022692"/>
    </source>
</evidence>
<proteinExistence type="predicted"/>
<dbReference type="InterPro" id="IPR011701">
    <property type="entry name" value="MFS"/>
</dbReference>
<dbReference type="PANTHER" id="PTHR23513:SF6">
    <property type="entry name" value="MAJOR FACILITATOR SUPERFAMILY ASSOCIATED DOMAIN-CONTAINING PROTEIN"/>
    <property type="match status" value="1"/>
</dbReference>
<dbReference type="Gene3D" id="1.20.1250.20">
    <property type="entry name" value="MFS general substrate transporter like domains"/>
    <property type="match status" value="1"/>
</dbReference>
<feature type="compositionally biased region" description="Basic and acidic residues" evidence="6">
    <location>
        <begin position="411"/>
        <end position="426"/>
    </location>
</feature>
<dbReference type="CDD" id="cd06173">
    <property type="entry name" value="MFS_MefA_like"/>
    <property type="match status" value="1"/>
</dbReference>
<evidence type="ECO:0000256" key="2">
    <source>
        <dbReference type="ARBA" id="ARBA00022475"/>
    </source>
</evidence>
<feature type="region of interest" description="Disordered" evidence="6">
    <location>
        <begin position="394"/>
        <end position="426"/>
    </location>
</feature>
<dbReference type="EMBL" id="FZOD01000063">
    <property type="protein sequence ID" value="SNT55992.1"/>
    <property type="molecule type" value="Genomic_DNA"/>
</dbReference>
<feature type="transmembrane region" description="Helical" evidence="7">
    <location>
        <begin position="302"/>
        <end position="326"/>
    </location>
</feature>
<dbReference type="InterPro" id="IPR036259">
    <property type="entry name" value="MFS_trans_sf"/>
</dbReference>
<dbReference type="RefSeq" id="WP_179282450.1">
    <property type="nucleotide sequence ID" value="NZ_FZOD01000063.1"/>
</dbReference>
<feature type="compositionally biased region" description="Low complexity" evidence="6">
    <location>
        <begin position="399"/>
        <end position="410"/>
    </location>
</feature>
<evidence type="ECO:0000256" key="5">
    <source>
        <dbReference type="ARBA" id="ARBA00023136"/>
    </source>
</evidence>
<comment type="subcellular location">
    <subcellularLocation>
        <location evidence="1">Cell membrane</location>
        <topology evidence="1">Multi-pass membrane protein</topology>
    </subcellularLocation>
</comment>
<dbReference type="Proteomes" id="UP000198282">
    <property type="component" value="Unassembled WGS sequence"/>
</dbReference>
<sequence>MLKLLAQRQVRLFLLADTFSNFGSSALWLALAIAVQELTRSASSAGLVMFAFALGSLFLPVSGLIVDRVRRRPLLIAVNLLTPVLLLPLILVTEQDRIWVVYLVMFAYGVSGSLSGPAQAALLPRLVPEELLGDANGALQTIRGLLRIVAPMAGAGLYAWHGANVLVAIDIVTFLVAAAILLAIKVDEPAPQPSEQHWVAEVGSGIRYIAKTRMLRQLVLTCGLAMLAIGFYESIGFVVVTVGLGHEPSYVGVLGSAMGVGTVVGGATASGVMRRTGESLLVAWGLVACAVCSAMLTTPYDAVVVAGMFLLGVTVPWMVVGVSVAIQRATPVELLGRSFAAFELSVTVPQTASMAVGAGLIAVLDYRLLLLVITVVGMLAAGYLFIRRPVPGADELSREQTGGPAPQPGEEPGHEADHEALEPSKL</sequence>
<gene>
    <name evidence="9" type="ORF">SAMN05216276_10633</name>
</gene>
<dbReference type="GO" id="GO:0005886">
    <property type="term" value="C:plasma membrane"/>
    <property type="evidence" value="ECO:0007669"/>
    <property type="project" value="UniProtKB-SubCell"/>
</dbReference>
<keyword evidence="3 7" id="KW-0812">Transmembrane</keyword>
<keyword evidence="10" id="KW-1185">Reference proteome</keyword>
<dbReference type="InterPro" id="IPR020846">
    <property type="entry name" value="MFS_dom"/>
</dbReference>
<keyword evidence="4 7" id="KW-1133">Transmembrane helix</keyword>
<feature type="transmembrane region" description="Helical" evidence="7">
    <location>
        <begin position="47"/>
        <end position="66"/>
    </location>
</feature>
<reference evidence="9 10" key="1">
    <citation type="submission" date="2017-06" db="EMBL/GenBank/DDBJ databases">
        <authorList>
            <person name="Kim H.J."/>
            <person name="Triplett B.A."/>
        </authorList>
    </citation>
    <scope>NUCLEOTIDE SEQUENCE [LARGE SCALE GENOMIC DNA]</scope>
    <source>
        <strain evidence="9 10">CGMCC 4.2132</strain>
    </source>
</reference>
<evidence type="ECO:0000256" key="6">
    <source>
        <dbReference type="SAM" id="MobiDB-lite"/>
    </source>
</evidence>
<feature type="transmembrane region" description="Helical" evidence="7">
    <location>
        <begin position="338"/>
        <end position="362"/>
    </location>
</feature>
<feature type="transmembrane region" description="Helical" evidence="7">
    <location>
        <begin position="218"/>
        <end position="244"/>
    </location>
</feature>
<accession>A0A239NMY5</accession>
<feature type="transmembrane region" description="Helical" evidence="7">
    <location>
        <begin position="73"/>
        <end position="93"/>
    </location>
</feature>
<feature type="transmembrane region" description="Helical" evidence="7">
    <location>
        <begin position="166"/>
        <end position="184"/>
    </location>
</feature>
<evidence type="ECO:0000313" key="10">
    <source>
        <dbReference type="Proteomes" id="UP000198282"/>
    </source>
</evidence>
<dbReference type="PANTHER" id="PTHR23513">
    <property type="entry name" value="INTEGRAL MEMBRANE EFFLUX PROTEIN-RELATED"/>
    <property type="match status" value="1"/>
</dbReference>